<dbReference type="RefSeq" id="YP_009124834.1">
    <property type="nucleotide sequence ID" value="NC_026590.1"/>
</dbReference>
<organism evidence="1 2">
    <name type="scientific">Mycobacterium phage Gaia</name>
    <dbReference type="NCBI Taxonomy" id="1486472"/>
    <lineage>
        <taxon>Viruses</taxon>
        <taxon>Duplodnaviria</taxon>
        <taxon>Heunggongvirae</taxon>
        <taxon>Uroviricota</taxon>
        <taxon>Caudoviricetes</taxon>
        <taxon>Gaiavirus</taxon>
        <taxon>Gaiavirus gaia</taxon>
    </lineage>
</organism>
<dbReference type="GeneID" id="23679598"/>
<sequence length="189" mass="21044">MPLEFRCRSGPRCIAKTPDGAALVSRDTLCHQCCSYIQSMLDELPKILHVLPAWKGGIGGESGEAKVSSSKNAPPCPLRVEIVDLECEIRAALRHIKKTRIVDLVNMQDGFYWAFVVRKLYEKADKAIGLTRHWSPRLAPCPGCEQRTLGNWAGNDIINCQSCGTVLSRDEYIKHTLQIVASQKGKPRK</sequence>
<dbReference type="EMBL" id="KJ567043">
    <property type="protein sequence ID" value="AID58911.1"/>
    <property type="molecule type" value="Genomic_DNA"/>
</dbReference>
<keyword evidence="2" id="KW-1185">Reference proteome</keyword>
<reference evidence="1 2" key="1">
    <citation type="submission" date="2014-03" db="EMBL/GenBank/DDBJ databases">
        <authorList>
            <person name="Yoder B.A."/>
            <person name="Colicchio M.A."/>
            <person name="Schafer C.E."/>
            <person name="Abrahim M.R."/>
            <person name="Adkins N.L."/>
            <person name="Burke K.A."/>
            <person name="Churilla B.M."/>
            <person name="Cohen K.L."/>
            <person name="Fasoranti T.O."/>
            <person name="Genkil J.S."/>
            <person name="Kramer Z.J."/>
            <person name="Prout A.K."/>
            <person name="Schwarz A.G."/>
            <person name="Tish M."/>
            <person name="Vispute N."/>
            <person name="Wilkes K.E."/>
            <person name="Williams C.R."/>
            <person name="Xiao X."/>
            <person name="Yu V.J."/>
            <person name="Lapin J.S."/>
            <person name="Ott C.T."/>
            <person name="Walburn T.D."/>
            <person name="Bradley K.W."/>
            <person name="Clarke D.Q."/>
            <person name="Lewis M.F."/>
            <person name="Barker L.P."/>
            <person name="Bailey C."/>
            <person name="Asai D.J."/>
            <person name="Bowman C.A."/>
            <person name="Russell D.A."/>
            <person name="Pope W.H."/>
            <person name="Jacobs-Sera D."/>
            <person name="Hendrix R.W."/>
            <person name="Hatfull G.F."/>
        </authorList>
    </citation>
    <scope>NUCLEOTIDE SEQUENCE [LARGE SCALE GENOMIC DNA]</scope>
</reference>
<dbReference type="Proteomes" id="UP000027491">
    <property type="component" value="Segment"/>
</dbReference>
<proteinExistence type="predicted"/>
<evidence type="ECO:0000313" key="1">
    <source>
        <dbReference type="EMBL" id="AID58911.1"/>
    </source>
</evidence>
<dbReference type="KEGG" id="vg:23679598"/>
<dbReference type="OrthoDB" id="8623at10239"/>
<protein>
    <submittedName>
        <fullName evidence="1">Uncharacterized protein</fullName>
    </submittedName>
</protein>
<evidence type="ECO:0000313" key="2">
    <source>
        <dbReference type="Proteomes" id="UP000027491"/>
    </source>
</evidence>
<name>A0A068F4M8_9CAUD</name>
<gene>
    <name evidence="1" type="primary">92</name>
    <name evidence="1" type="ORF">PBI_GAIA_92</name>
</gene>
<accession>A0A068F4M8</accession>